<organism evidence="1 2">
    <name type="scientific">Pelagibacterium flavum</name>
    <dbReference type="NCBI Taxonomy" id="2984530"/>
    <lineage>
        <taxon>Bacteria</taxon>
        <taxon>Pseudomonadati</taxon>
        <taxon>Pseudomonadota</taxon>
        <taxon>Alphaproteobacteria</taxon>
        <taxon>Hyphomicrobiales</taxon>
        <taxon>Devosiaceae</taxon>
        <taxon>Pelagibacterium</taxon>
    </lineage>
</organism>
<dbReference type="Proteomes" id="UP001163882">
    <property type="component" value="Chromosome"/>
</dbReference>
<reference evidence="1" key="1">
    <citation type="submission" date="2022-10" db="EMBL/GenBank/DDBJ databases">
        <title>YIM 151497 complete genome.</title>
        <authorList>
            <person name="Chen X."/>
        </authorList>
    </citation>
    <scope>NUCLEOTIDE SEQUENCE</scope>
    <source>
        <strain evidence="1">YIM 151497</strain>
    </source>
</reference>
<gene>
    <name evidence="1" type="ORF">OF122_08570</name>
</gene>
<evidence type="ECO:0000313" key="1">
    <source>
        <dbReference type="EMBL" id="UYQ73795.1"/>
    </source>
</evidence>
<dbReference type="EMBL" id="CP107716">
    <property type="protein sequence ID" value="UYQ73795.1"/>
    <property type="molecule type" value="Genomic_DNA"/>
</dbReference>
<sequence length="108" mass="11994">MSSFEERERGEEAKFAHDASLRFKAEARRNKHLAHWACAEMDVTDADAIANYVAEVIAVDMTEAGPADVVRKVKADFDAKNVEIDEKAIEAKIAQFDIQARAEVLSEA</sequence>
<evidence type="ECO:0000313" key="2">
    <source>
        <dbReference type="Proteomes" id="UP001163882"/>
    </source>
</evidence>
<dbReference type="PIRSF" id="PIRSF031780">
    <property type="entry name" value="UCP031780"/>
    <property type="match status" value="1"/>
</dbReference>
<name>A0ABY6IT64_9HYPH</name>
<dbReference type="InterPro" id="IPR038293">
    <property type="entry name" value="ATPase_inh_sub_z_sf"/>
</dbReference>
<dbReference type="InterPro" id="IPR009945">
    <property type="entry name" value="ATPase_inh_sub_z"/>
</dbReference>
<dbReference type="Gene3D" id="1.10.790.20">
    <property type="entry name" value="Domain of unknown function DUF1476"/>
    <property type="match status" value="1"/>
</dbReference>
<dbReference type="RefSeq" id="WP_264227354.1">
    <property type="nucleotide sequence ID" value="NZ_CP107716.1"/>
</dbReference>
<proteinExistence type="predicted"/>
<accession>A0ABY6IT64</accession>
<keyword evidence="2" id="KW-1185">Reference proteome</keyword>
<dbReference type="Pfam" id="PF07345">
    <property type="entry name" value="ATPaseInh_sub_z"/>
    <property type="match status" value="1"/>
</dbReference>
<protein>
    <submittedName>
        <fullName evidence="1">DUF1476 domain-containing protein</fullName>
    </submittedName>
</protein>